<dbReference type="EMBL" id="MNBE01000701">
    <property type="protein sequence ID" value="OKO95951.1"/>
    <property type="molecule type" value="Genomic_DNA"/>
</dbReference>
<evidence type="ECO:0000313" key="2">
    <source>
        <dbReference type="Proteomes" id="UP000186955"/>
    </source>
</evidence>
<keyword evidence="2" id="KW-1185">Reference proteome</keyword>
<dbReference type="OrthoDB" id="4365366at2759"/>
<reference evidence="1 2" key="1">
    <citation type="submission" date="2016-10" db="EMBL/GenBank/DDBJ databases">
        <title>Genome sequence of the ascomycete fungus Penicillium subrubescens.</title>
        <authorList>
            <person name="De Vries R.P."/>
            <person name="Peng M."/>
            <person name="Dilokpimol A."/>
            <person name="Hilden K."/>
            <person name="Makela M.R."/>
            <person name="Grigoriev I."/>
            <person name="Riley R."/>
            <person name="Granchi Z."/>
        </authorList>
    </citation>
    <scope>NUCLEOTIDE SEQUENCE [LARGE SCALE GENOMIC DNA]</scope>
    <source>
        <strain evidence="1 2">CBS 132785</strain>
    </source>
</reference>
<dbReference type="Proteomes" id="UP000186955">
    <property type="component" value="Unassembled WGS sequence"/>
</dbReference>
<name>A0A1Q5T6U3_9EURO</name>
<gene>
    <name evidence="1" type="ORF">PENSUB_10972</name>
</gene>
<evidence type="ECO:0000313" key="1">
    <source>
        <dbReference type="EMBL" id="OKO95951.1"/>
    </source>
</evidence>
<accession>A0A1Q5T6U3</accession>
<protein>
    <submittedName>
        <fullName evidence="1">Uncharacterized protein</fullName>
    </submittedName>
</protein>
<organism evidence="1 2">
    <name type="scientific">Penicillium subrubescens</name>
    <dbReference type="NCBI Taxonomy" id="1316194"/>
    <lineage>
        <taxon>Eukaryota</taxon>
        <taxon>Fungi</taxon>
        <taxon>Dikarya</taxon>
        <taxon>Ascomycota</taxon>
        <taxon>Pezizomycotina</taxon>
        <taxon>Eurotiomycetes</taxon>
        <taxon>Eurotiomycetidae</taxon>
        <taxon>Eurotiales</taxon>
        <taxon>Aspergillaceae</taxon>
        <taxon>Penicillium</taxon>
    </lineage>
</organism>
<comment type="caution">
    <text evidence="1">The sequence shown here is derived from an EMBL/GenBank/DDBJ whole genome shotgun (WGS) entry which is preliminary data.</text>
</comment>
<proteinExistence type="predicted"/>
<sequence>MRQMRKTDIHEILGISNNYKDQHQTRELVGTLMAESNVNSFNSYNSRDTFKNTLMREITSPRTRLCAAVLAAYANDRESCIQALYGLARLIRKSRGTPSSTLSPPAPASASVSVSRPVSAYAYGAPNPAPTFTQNTTYATYATGFATVAAPATATAFTMASYYFNYNAMNNNMGTNGNMNMNSNSGMNSNMNMNTYMGMGCNTGVNANMNMNTYMGMDSNMGLDTDMNTDSSTLGTVSMTPSMTTSIETPNESIEATTPENDAKCWLPDKLMWFRDLTNNPFGGDLELRLSDLVGLPMVQTAKLLESIWVDSSALHFIRFAKELSEGLHVPVYDLNKIEIWLRIEDPIAETSYQITVPPYEDNLGVLKEAYHAILDDATESAFNGVLPLADSPDAYEITRLIFLPEES</sequence>
<dbReference type="AlphaFoldDB" id="A0A1Q5T6U3"/>